<evidence type="ECO:0000259" key="1">
    <source>
        <dbReference type="PROSITE" id="PS50878"/>
    </source>
</evidence>
<organism evidence="2 3">
    <name type="scientific">Mycteria americana</name>
    <name type="common">Wood stork</name>
    <dbReference type="NCBI Taxonomy" id="33587"/>
    <lineage>
        <taxon>Eukaryota</taxon>
        <taxon>Metazoa</taxon>
        <taxon>Chordata</taxon>
        <taxon>Craniata</taxon>
        <taxon>Vertebrata</taxon>
        <taxon>Euteleostomi</taxon>
        <taxon>Archelosauria</taxon>
        <taxon>Archosauria</taxon>
        <taxon>Dinosauria</taxon>
        <taxon>Saurischia</taxon>
        <taxon>Theropoda</taxon>
        <taxon>Coelurosauria</taxon>
        <taxon>Aves</taxon>
        <taxon>Neognathae</taxon>
        <taxon>Neoaves</taxon>
        <taxon>Aequornithes</taxon>
        <taxon>Ciconiiformes</taxon>
        <taxon>Ciconiidae</taxon>
        <taxon>Mycteria</taxon>
    </lineage>
</organism>
<dbReference type="EMBL" id="JAUNZN010000008">
    <property type="protein sequence ID" value="KAK4817216.1"/>
    <property type="molecule type" value="Genomic_DNA"/>
</dbReference>
<dbReference type="AlphaFoldDB" id="A0AAN7S2I9"/>
<dbReference type="CDD" id="cd01650">
    <property type="entry name" value="RT_nLTR_like"/>
    <property type="match status" value="1"/>
</dbReference>
<gene>
    <name evidence="2" type="ORF">QYF61_003740</name>
</gene>
<protein>
    <recommendedName>
        <fullName evidence="1">Reverse transcriptase domain-containing protein</fullName>
    </recommendedName>
</protein>
<name>A0AAN7S2I9_MYCAM</name>
<evidence type="ECO:0000313" key="2">
    <source>
        <dbReference type="EMBL" id="KAK4817216.1"/>
    </source>
</evidence>
<feature type="domain" description="Reverse transcriptase" evidence="1">
    <location>
        <begin position="597"/>
        <end position="850"/>
    </location>
</feature>
<dbReference type="InterPro" id="IPR000477">
    <property type="entry name" value="RT_dom"/>
</dbReference>
<sequence length="1046" mass="118402">MVRSYYTILYTKCLCCHSDGPGQARKLGREESHGSAKSCQYMLGGKWLESCSAEWDFGVLVGNKLNTKEGHTTSWAALGKALPAALVRSYLEHHVHFWAPQYGKYVDFLEQAERTVTFNLEKRRLSRDLMCYLLGDNEEEGARLLSVIPADRTSGNGHKLKHLKFPRNKRKTFFTVRMIKHWNRLPGEVVESPSMEIFKSHLDMVLHNLVGVILLAQGRWTREAIKAEQPQLSQPVLIAGVLQPSDHFHGPPLDSLQQLRVLLVLRAPELDAVLQVRSHQSGVEGQNHLPRPAGHASFDAAQDMVGLLGCERTLSAHVQLFVHQYPRGLFCRAALNHIIPQPVLELRIAPTQDPALGLVEPHEVHTDPLLQLVQVPLDDIPSFWCVNCTTQLGVICKLAEGALDLAVNVIDENIEQHWSQYGPPRDTTSIDCYPLDATIQPIPYPLNSPPIKSVSLLSLQFREKDAAGDHFWAPHCKKDIEVLERVQRRATKLVKGLAQKSYEERLRELGLFSLEKRRLRGDLIALYNYLKGGCSEVGVGLFSQVTSDRTRGNGLKLCQGRFSLDIRKFFFTERVIKHWNRLPREVVESPSLEVFKGRLDEVLRDMDQCRTNVTPIYKKGRKEDPGNYRPVSLTSVPGKLMEQIIPSAITWHVEDNQGIKPSQHGFRKGRSCLTDLISFYDKVTHLVDEGKAVGVVYVDFSKAFDTVSHSILLEKLAAHGLDGCPLCWNWLDGWAQRVVVNGVYSSWRPVTSGVPQGSVLGPVLFNIFISDLDEEIECTLSKFANDTKLCGSVDLLEGRKALQRDLDRLDRWAEVNCMRFNKAKCKVLHLGHNKPMQRYRLGEEWLESCLAEKDLGVLVDSWLNVSQQCAQVAKKANDIPGLNSVASRTREVIVPLYSALVRPHLEYCVQFWAPHCKKDIEVLERVQRRAMKLVKGLEQKSYEEQLRELGLFSLGKRLRGDLIALHSYLKGGCREVGVGLFSQVTNDRTRGNGLKVRQGRFSLDIRKFFFTERVIKHWNRLPSGVVESPSLEVFKGRLDEVLRDMV</sequence>
<dbReference type="Proteomes" id="UP001333110">
    <property type="component" value="Unassembled WGS sequence"/>
</dbReference>
<proteinExistence type="predicted"/>
<dbReference type="Pfam" id="PF00078">
    <property type="entry name" value="RVT_1"/>
    <property type="match status" value="1"/>
</dbReference>
<reference evidence="2 3" key="1">
    <citation type="journal article" date="2023" name="J. Hered.">
        <title>Chromosome-level genome of the wood stork (Mycteria americana) provides insight into avian chromosome evolution.</title>
        <authorList>
            <person name="Flamio R. Jr."/>
            <person name="Ramstad K.M."/>
        </authorList>
    </citation>
    <scope>NUCLEOTIDE SEQUENCE [LARGE SCALE GENOMIC DNA]</scope>
    <source>
        <strain evidence="2">JAX WOST 10</strain>
    </source>
</reference>
<accession>A0AAN7S2I9</accession>
<dbReference type="InterPro" id="IPR043502">
    <property type="entry name" value="DNA/RNA_pol_sf"/>
</dbReference>
<dbReference type="PANTHER" id="PTHR33332">
    <property type="entry name" value="REVERSE TRANSCRIPTASE DOMAIN-CONTAINING PROTEIN"/>
    <property type="match status" value="1"/>
</dbReference>
<dbReference type="SUPFAM" id="SSF56672">
    <property type="entry name" value="DNA/RNA polymerases"/>
    <property type="match status" value="1"/>
</dbReference>
<comment type="caution">
    <text evidence="2">The sequence shown here is derived from an EMBL/GenBank/DDBJ whole genome shotgun (WGS) entry which is preliminary data.</text>
</comment>
<evidence type="ECO:0000313" key="3">
    <source>
        <dbReference type="Proteomes" id="UP001333110"/>
    </source>
</evidence>
<dbReference type="PROSITE" id="PS50878">
    <property type="entry name" value="RT_POL"/>
    <property type="match status" value="1"/>
</dbReference>
<keyword evidence="3" id="KW-1185">Reference proteome</keyword>